<protein>
    <submittedName>
        <fullName evidence="1">Uncharacterized protein</fullName>
    </submittedName>
</protein>
<sequence>MGFWLQKASAWTQISLFLQFHHARLIKLTSQIDKYLPPFKLAKPLHCQTIAPPNLPNRQPTF</sequence>
<comment type="caution">
    <text evidence="1">The sequence shown here is derived from an EMBL/GenBank/DDBJ whole genome shotgun (WGS) entry which is preliminary data.</text>
</comment>
<organism evidence="1 2">
    <name type="scientific">Moraxella caviae</name>
    <dbReference type="NCBI Taxonomy" id="34060"/>
    <lineage>
        <taxon>Bacteria</taxon>
        <taxon>Pseudomonadati</taxon>
        <taxon>Pseudomonadota</taxon>
        <taxon>Gammaproteobacteria</taxon>
        <taxon>Moraxellales</taxon>
        <taxon>Moraxellaceae</taxon>
        <taxon>Moraxella</taxon>
    </lineage>
</organism>
<keyword evidence="2" id="KW-1185">Reference proteome</keyword>
<reference evidence="1 2" key="1">
    <citation type="submission" date="2017-02" db="EMBL/GenBank/DDBJ databases">
        <title>Draft genome sequence of Moraxella caviae CCUG 355 type strain.</title>
        <authorList>
            <person name="Engstrom-Jakobsson H."/>
            <person name="Salva-Serra F."/>
            <person name="Thorell K."/>
            <person name="Gonzales-Siles L."/>
            <person name="Karlsson R."/>
            <person name="Boulund F."/>
            <person name="Engstrand L."/>
            <person name="Moore E."/>
        </authorList>
    </citation>
    <scope>NUCLEOTIDE SEQUENCE [LARGE SCALE GENOMIC DNA]</scope>
    <source>
        <strain evidence="1 2">CCUG 355</strain>
    </source>
</reference>
<proteinExistence type="predicted"/>
<evidence type="ECO:0000313" key="2">
    <source>
        <dbReference type="Proteomes" id="UP000190435"/>
    </source>
</evidence>
<dbReference type="STRING" id="34060.B0181_00800"/>
<accession>A0A1T0ABZ6</accession>
<dbReference type="AlphaFoldDB" id="A0A1T0ABZ6"/>
<name>A0A1T0ABZ6_9GAMM</name>
<dbReference type="EMBL" id="MUXU01000005">
    <property type="protein sequence ID" value="OOR93212.1"/>
    <property type="molecule type" value="Genomic_DNA"/>
</dbReference>
<dbReference type="Proteomes" id="UP000190435">
    <property type="component" value="Unassembled WGS sequence"/>
</dbReference>
<evidence type="ECO:0000313" key="1">
    <source>
        <dbReference type="EMBL" id="OOR93212.1"/>
    </source>
</evidence>
<gene>
    <name evidence="1" type="ORF">B0181_00800</name>
</gene>